<evidence type="ECO:0000256" key="7">
    <source>
        <dbReference type="ARBA" id="ARBA00023136"/>
    </source>
</evidence>
<name>A0A8T1NVF2_CARIL</name>
<evidence type="ECO:0000256" key="9">
    <source>
        <dbReference type="PROSITE-ProRule" id="PRU00175"/>
    </source>
</evidence>
<reference evidence="12" key="1">
    <citation type="submission" date="2020-12" db="EMBL/GenBank/DDBJ databases">
        <title>WGS assembly of Carya illinoinensis cv. Pawnee.</title>
        <authorList>
            <person name="Platts A."/>
            <person name="Shu S."/>
            <person name="Wright S."/>
            <person name="Barry K."/>
            <person name="Edger P."/>
            <person name="Pires J.C."/>
            <person name="Schmutz J."/>
        </authorList>
    </citation>
    <scope>NUCLEOTIDE SEQUENCE</scope>
    <source>
        <tissue evidence="12">Leaf</tissue>
    </source>
</reference>
<evidence type="ECO:0000256" key="1">
    <source>
        <dbReference type="ARBA" id="ARBA00004370"/>
    </source>
</evidence>
<dbReference type="EMBL" id="CM031820">
    <property type="protein sequence ID" value="KAG6634415.1"/>
    <property type="molecule type" value="Genomic_DNA"/>
</dbReference>
<dbReference type="SMART" id="SM00184">
    <property type="entry name" value="RING"/>
    <property type="match status" value="1"/>
</dbReference>
<sequence>MYPTAIFNYRDLSHDSSTPSEQIPALCFVFIIVVCATGLSLLHLAKIIEPPRTLLDLRKRALENLPPISSFEPSDLDHQKAASWNQYYCVICLEDFKPREPYQVFPYCNHIFHSHCIRQWLNFKWTCPICRTCILEAHDHS</sequence>
<dbReference type="InterPro" id="IPR001841">
    <property type="entry name" value="Znf_RING"/>
</dbReference>
<dbReference type="GO" id="GO:0016020">
    <property type="term" value="C:membrane"/>
    <property type="evidence" value="ECO:0007669"/>
    <property type="project" value="UniProtKB-SubCell"/>
</dbReference>
<keyword evidence="6 10" id="KW-1133">Transmembrane helix</keyword>
<dbReference type="PANTHER" id="PTHR46539">
    <property type="entry name" value="E3 UBIQUITIN-PROTEIN LIGASE ATL42"/>
    <property type="match status" value="1"/>
</dbReference>
<evidence type="ECO:0000256" key="8">
    <source>
        <dbReference type="ARBA" id="ARBA00024209"/>
    </source>
</evidence>
<accession>A0A8T1NVF2</accession>
<gene>
    <name evidence="12" type="ORF">CIPAW_12G117700</name>
</gene>
<proteinExistence type="inferred from homology"/>
<evidence type="ECO:0000256" key="10">
    <source>
        <dbReference type="SAM" id="Phobius"/>
    </source>
</evidence>
<evidence type="ECO:0000256" key="3">
    <source>
        <dbReference type="ARBA" id="ARBA00022723"/>
    </source>
</evidence>
<dbReference type="Gene3D" id="3.30.40.10">
    <property type="entry name" value="Zinc/RING finger domain, C3HC4 (zinc finger)"/>
    <property type="match status" value="1"/>
</dbReference>
<dbReference type="PANTHER" id="PTHR46539:SF1">
    <property type="entry name" value="E3 UBIQUITIN-PROTEIN LIGASE ATL42"/>
    <property type="match status" value="1"/>
</dbReference>
<keyword evidence="7 10" id="KW-0472">Membrane</keyword>
<keyword evidence="3" id="KW-0479">Metal-binding</keyword>
<feature type="domain" description="RING-type" evidence="11">
    <location>
        <begin position="89"/>
        <end position="131"/>
    </location>
</feature>
<comment type="similarity">
    <text evidence="8">Belongs to the RING-type zinc finger family. ATL subfamily.</text>
</comment>
<dbReference type="GO" id="GO:0008270">
    <property type="term" value="F:zinc ion binding"/>
    <property type="evidence" value="ECO:0007669"/>
    <property type="project" value="UniProtKB-KW"/>
</dbReference>
<protein>
    <recommendedName>
        <fullName evidence="11">RING-type domain-containing protein</fullName>
    </recommendedName>
</protein>
<dbReference type="Proteomes" id="UP000811609">
    <property type="component" value="Chromosome 12"/>
</dbReference>
<evidence type="ECO:0000313" key="12">
    <source>
        <dbReference type="EMBL" id="KAG6634415.1"/>
    </source>
</evidence>
<dbReference type="OrthoDB" id="9984778at2759"/>
<evidence type="ECO:0000313" key="13">
    <source>
        <dbReference type="Proteomes" id="UP000811609"/>
    </source>
</evidence>
<evidence type="ECO:0000256" key="5">
    <source>
        <dbReference type="ARBA" id="ARBA00022833"/>
    </source>
</evidence>
<evidence type="ECO:0000256" key="2">
    <source>
        <dbReference type="ARBA" id="ARBA00022692"/>
    </source>
</evidence>
<evidence type="ECO:0000256" key="6">
    <source>
        <dbReference type="ARBA" id="ARBA00022989"/>
    </source>
</evidence>
<dbReference type="SUPFAM" id="SSF57850">
    <property type="entry name" value="RING/U-box"/>
    <property type="match status" value="1"/>
</dbReference>
<comment type="subcellular location">
    <subcellularLocation>
        <location evidence="1">Membrane</location>
    </subcellularLocation>
</comment>
<feature type="transmembrane region" description="Helical" evidence="10">
    <location>
        <begin position="23"/>
        <end position="45"/>
    </location>
</feature>
<keyword evidence="4 9" id="KW-0863">Zinc-finger</keyword>
<comment type="caution">
    <text evidence="12">The sequence shown here is derived from an EMBL/GenBank/DDBJ whole genome shotgun (WGS) entry which is preliminary data.</text>
</comment>
<evidence type="ECO:0000259" key="11">
    <source>
        <dbReference type="PROSITE" id="PS50089"/>
    </source>
</evidence>
<organism evidence="12 13">
    <name type="scientific">Carya illinoinensis</name>
    <name type="common">Pecan</name>
    <dbReference type="NCBI Taxonomy" id="32201"/>
    <lineage>
        <taxon>Eukaryota</taxon>
        <taxon>Viridiplantae</taxon>
        <taxon>Streptophyta</taxon>
        <taxon>Embryophyta</taxon>
        <taxon>Tracheophyta</taxon>
        <taxon>Spermatophyta</taxon>
        <taxon>Magnoliopsida</taxon>
        <taxon>eudicotyledons</taxon>
        <taxon>Gunneridae</taxon>
        <taxon>Pentapetalae</taxon>
        <taxon>rosids</taxon>
        <taxon>fabids</taxon>
        <taxon>Fagales</taxon>
        <taxon>Juglandaceae</taxon>
        <taxon>Carya</taxon>
    </lineage>
</organism>
<dbReference type="AlphaFoldDB" id="A0A8T1NVF2"/>
<keyword evidence="5" id="KW-0862">Zinc</keyword>
<dbReference type="InterPro" id="IPR013083">
    <property type="entry name" value="Znf_RING/FYVE/PHD"/>
</dbReference>
<keyword evidence="13" id="KW-1185">Reference proteome</keyword>
<dbReference type="PROSITE" id="PS50089">
    <property type="entry name" value="ZF_RING_2"/>
    <property type="match status" value="1"/>
</dbReference>
<evidence type="ECO:0000256" key="4">
    <source>
        <dbReference type="ARBA" id="ARBA00022771"/>
    </source>
</evidence>
<dbReference type="Pfam" id="PF13639">
    <property type="entry name" value="zf-RING_2"/>
    <property type="match status" value="1"/>
</dbReference>
<keyword evidence="2 10" id="KW-0812">Transmembrane</keyword>